<sequence length="108" mass="11188">MDQFSTNPRGAAALHHIRTLRATSTGSLSGVIIDAAHSNKRTDGSPFAHHRRLYHVLLLQHGSTVQGGVTGQQAVQYSKQRTASEDAGGYASDGICGTATADSGVAGT</sequence>
<proteinExistence type="predicted"/>
<reference evidence="1 2" key="1">
    <citation type="submission" date="2012-10" db="EMBL/GenBank/DDBJ databases">
        <title>Genome sequencing and analysis of entomopathogenic fungi Beauveria bassiana D1-5.</title>
        <authorList>
            <person name="Li Q."/>
            <person name="Wang L."/>
            <person name="Zhang Z."/>
            <person name="Wang Q."/>
            <person name="Ren J."/>
            <person name="Wang M."/>
            <person name="Xu W."/>
            <person name="Wang J."/>
            <person name="Lu Y."/>
            <person name="Du Q."/>
            <person name="Sun Z."/>
        </authorList>
    </citation>
    <scope>NUCLEOTIDE SEQUENCE [LARGE SCALE GENOMIC DNA]</scope>
    <source>
        <strain evidence="1 2">D1-5</strain>
    </source>
</reference>
<protein>
    <submittedName>
        <fullName evidence="1">Uncharacterized protein</fullName>
    </submittedName>
</protein>
<organism evidence="1 2">
    <name type="scientific">Beauveria bassiana D1-5</name>
    <dbReference type="NCBI Taxonomy" id="1245745"/>
    <lineage>
        <taxon>Eukaryota</taxon>
        <taxon>Fungi</taxon>
        <taxon>Dikarya</taxon>
        <taxon>Ascomycota</taxon>
        <taxon>Pezizomycotina</taxon>
        <taxon>Sordariomycetes</taxon>
        <taxon>Hypocreomycetidae</taxon>
        <taxon>Hypocreales</taxon>
        <taxon>Cordycipitaceae</taxon>
        <taxon>Beauveria</taxon>
    </lineage>
</organism>
<accession>A0A0A2W7S2</accession>
<gene>
    <name evidence="1" type="ORF">BBAD15_g5632</name>
</gene>
<dbReference type="EMBL" id="ANFO01000510">
    <property type="protein sequence ID" value="KGQ09034.1"/>
    <property type="molecule type" value="Genomic_DNA"/>
</dbReference>
<dbReference type="HOGENOM" id="CLU_2196453_0_0_1"/>
<dbReference type="AlphaFoldDB" id="A0A0A2W7S2"/>
<evidence type="ECO:0000313" key="2">
    <source>
        <dbReference type="Proteomes" id="UP000030106"/>
    </source>
</evidence>
<name>A0A0A2W7S2_BEABA</name>
<evidence type="ECO:0000313" key="1">
    <source>
        <dbReference type="EMBL" id="KGQ09034.1"/>
    </source>
</evidence>
<dbReference type="Proteomes" id="UP000030106">
    <property type="component" value="Unassembled WGS sequence"/>
</dbReference>
<comment type="caution">
    <text evidence="1">The sequence shown here is derived from an EMBL/GenBank/DDBJ whole genome shotgun (WGS) entry which is preliminary data.</text>
</comment>